<feature type="compositionally biased region" description="Low complexity" evidence="1">
    <location>
        <begin position="661"/>
        <end position="673"/>
    </location>
</feature>
<protein>
    <submittedName>
        <fullName evidence="2">Uncharacterized protein</fullName>
    </submittedName>
</protein>
<evidence type="ECO:0000313" key="3">
    <source>
        <dbReference type="Proteomes" id="UP001205105"/>
    </source>
</evidence>
<feature type="region of interest" description="Disordered" evidence="1">
    <location>
        <begin position="412"/>
        <end position="432"/>
    </location>
</feature>
<reference evidence="2" key="1">
    <citation type="submission" date="2020-11" db="EMBL/GenBank/DDBJ databases">
        <title>Chlorella ohadii genome sequencing and assembly.</title>
        <authorList>
            <person name="Murik O."/>
            <person name="Treves H."/>
            <person name="Kedem I."/>
            <person name="Shotland Y."/>
            <person name="Kaplan A."/>
        </authorList>
    </citation>
    <scope>NUCLEOTIDE SEQUENCE</scope>
    <source>
        <strain evidence="2">1</strain>
    </source>
</reference>
<keyword evidence="3" id="KW-1185">Reference proteome</keyword>
<feature type="compositionally biased region" description="Basic and acidic residues" evidence="1">
    <location>
        <begin position="418"/>
        <end position="432"/>
    </location>
</feature>
<feature type="compositionally biased region" description="Low complexity" evidence="1">
    <location>
        <begin position="565"/>
        <end position="590"/>
    </location>
</feature>
<dbReference type="AlphaFoldDB" id="A0AAD5H5I5"/>
<feature type="compositionally biased region" description="Polar residues" evidence="1">
    <location>
        <begin position="1"/>
        <end position="17"/>
    </location>
</feature>
<evidence type="ECO:0000313" key="2">
    <source>
        <dbReference type="EMBL" id="KAI7841668.1"/>
    </source>
</evidence>
<proteinExistence type="predicted"/>
<dbReference type="EMBL" id="JADXDR010000061">
    <property type="protein sequence ID" value="KAI7841668.1"/>
    <property type="molecule type" value="Genomic_DNA"/>
</dbReference>
<feature type="region of interest" description="Disordered" evidence="1">
    <location>
        <begin position="610"/>
        <end position="686"/>
    </location>
</feature>
<feature type="region of interest" description="Disordered" evidence="1">
    <location>
        <begin position="1"/>
        <end position="53"/>
    </location>
</feature>
<gene>
    <name evidence="2" type="ORF">COHA_004688</name>
</gene>
<feature type="compositionally biased region" description="Low complexity" evidence="1">
    <location>
        <begin position="20"/>
        <end position="53"/>
    </location>
</feature>
<sequence length="794" mass="81198">MPSAASPKQQPNGNVESSPAGAAAAAAAEGASGTDAAPDAAAAATSPAKPADTTAKLADIEKAWAAMVERVTEHVDMAEQRLQQQLADASQPGWQPPPYECSGPNVTSHTSAAGVALSWWQHSDRCLSAAVIRAGDLETMQLYQSRMRKQLARLTAEHEEAAAAVAAAAAAGGEQAAAGGLNADGAAIHDGAASPAAGAAAGTSAPAPAPALSPSEIAKRSSLLAGLAASSARTDALLDRTAALAAQAQELCDAAKKTAADKLAAYLREALEAVAARQQRLEERAGGAQQGLRERLAAVEAQQRWRDGLAAPPPLAYPAAGGYGVRAAPLAGHGAQLFGARGAPPLGGLGAQPFAGFGAQPFGGLGAQPFGGRGAQPFGGHGLQPAGYGAARPPGAIDACWLAQVRGAGAAAGMQRRPAQEERPPAWAPPDERQLVAASAHYRRARLRAMLDSEELEGEEAEQGGASQGGSEGEEGSQGEEAEEGSEWEAAEEGSEGEAAEERHPQAQQKGPTSAAELAPEPSMLSHGSCSSAGAAVDANSSSEEEQEMDDERALAVLAKLMQKRQGGQEAPAAAAEAQRAEGAQAGPAAVASTGQLAVQQHAYIEAQRRRFAAAKKAGQASPAARASPPRVSPTRSTPPTALQPASWQPRLPLAPRSVLPPAVEAARAAAEQEGGKGRARGAEPAYGLENRYHTASGESRYGYGSAGGLGRPSALPLGAASSWGQSAGRRGDLGDDCSDIVASLKRLQEERERQEVIAQLQEIVKNNKRRRSKLRFIRRLFSGLSCLLPEAKS</sequence>
<name>A0AAD5H5I5_9CHLO</name>
<feature type="compositionally biased region" description="Low complexity" evidence="1">
    <location>
        <begin position="615"/>
        <end position="641"/>
    </location>
</feature>
<organism evidence="2 3">
    <name type="scientific">Chlorella ohadii</name>
    <dbReference type="NCBI Taxonomy" id="2649997"/>
    <lineage>
        <taxon>Eukaryota</taxon>
        <taxon>Viridiplantae</taxon>
        <taxon>Chlorophyta</taxon>
        <taxon>core chlorophytes</taxon>
        <taxon>Trebouxiophyceae</taxon>
        <taxon>Chlorellales</taxon>
        <taxon>Chlorellaceae</taxon>
        <taxon>Chlorella clade</taxon>
        <taxon>Chlorella</taxon>
    </lineage>
</organism>
<dbReference type="Proteomes" id="UP001205105">
    <property type="component" value="Unassembled WGS sequence"/>
</dbReference>
<evidence type="ECO:0000256" key="1">
    <source>
        <dbReference type="SAM" id="MobiDB-lite"/>
    </source>
</evidence>
<accession>A0AAD5H5I5</accession>
<comment type="caution">
    <text evidence="2">The sequence shown here is derived from an EMBL/GenBank/DDBJ whole genome shotgun (WGS) entry which is preliminary data.</text>
</comment>
<feature type="region of interest" description="Disordered" evidence="1">
    <location>
        <begin position="454"/>
        <end position="595"/>
    </location>
</feature>
<feature type="compositionally biased region" description="Acidic residues" evidence="1">
    <location>
        <begin position="472"/>
        <end position="499"/>
    </location>
</feature>